<proteinExistence type="inferred from homology"/>
<evidence type="ECO:0000256" key="6">
    <source>
        <dbReference type="SAM" id="SignalP"/>
    </source>
</evidence>
<evidence type="ECO:0000259" key="7">
    <source>
        <dbReference type="PROSITE" id="PS51387"/>
    </source>
</evidence>
<keyword evidence="3" id="KW-0285">Flavoprotein</keyword>
<dbReference type="Pfam" id="PF08031">
    <property type="entry name" value="BBE"/>
    <property type="match status" value="1"/>
</dbReference>
<dbReference type="PANTHER" id="PTHR42973">
    <property type="entry name" value="BINDING OXIDOREDUCTASE, PUTATIVE (AFU_ORTHOLOGUE AFUA_1G17690)-RELATED"/>
    <property type="match status" value="1"/>
</dbReference>
<dbReference type="GO" id="GO:0071949">
    <property type="term" value="F:FAD binding"/>
    <property type="evidence" value="ECO:0007669"/>
    <property type="project" value="InterPro"/>
</dbReference>
<feature type="domain" description="FAD-binding PCMH-type" evidence="7">
    <location>
        <begin position="114"/>
        <end position="294"/>
    </location>
</feature>
<name>A0AAN6RD01_9PLEO</name>
<evidence type="ECO:0000313" key="8">
    <source>
        <dbReference type="EMBL" id="KAK3202549.1"/>
    </source>
</evidence>
<protein>
    <recommendedName>
        <fullName evidence="7">FAD-binding PCMH-type domain-containing protein</fullName>
    </recommendedName>
</protein>
<dbReference type="InterPro" id="IPR016169">
    <property type="entry name" value="FAD-bd_PCMH_sub2"/>
</dbReference>
<dbReference type="PANTHER" id="PTHR42973:SF39">
    <property type="entry name" value="FAD-BINDING PCMH-TYPE DOMAIN-CONTAINING PROTEIN"/>
    <property type="match status" value="1"/>
</dbReference>
<organism evidence="8 9">
    <name type="scientific">Pseudopithomyces chartarum</name>
    <dbReference type="NCBI Taxonomy" id="1892770"/>
    <lineage>
        <taxon>Eukaryota</taxon>
        <taxon>Fungi</taxon>
        <taxon>Dikarya</taxon>
        <taxon>Ascomycota</taxon>
        <taxon>Pezizomycotina</taxon>
        <taxon>Dothideomycetes</taxon>
        <taxon>Pleosporomycetidae</taxon>
        <taxon>Pleosporales</taxon>
        <taxon>Massarineae</taxon>
        <taxon>Didymosphaeriaceae</taxon>
        <taxon>Pseudopithomyces</taxon>
    </lineage>
</organism>
<evidence type="ECO:0000256" key="1">
    <source>
        <dbReference type="ARBA" id="ARBA00001974"/>
    </source>
</evidence>
<dbReference type="Gene3D" id="3.40.462.20">
    <property type="match status" value="1"/>
</dbReference>
<dbReference type="InterPro" id="IPR006094">
    <property type="entry name" value="Oxid_FAD_bind_N"/>
</dbReference>
<dbReference type="PROSITE" id="PS51387">
    <property type="entry name" value="FAD_PCMH"/>
    <property type="match status" value="1"/>
</dbReference>
<dbReference type="Proteomes" id="UP001280581">
    <property type="component" value="Unassembled WGS sequence"/>
</dbReference>
<comment type="cofactor">
    <cofactor evidence="1">
        <name>FAD</name>
        <dbReference type="ChEBI" id="CHEBI:57692"/>
    </cofactor>
</comment>
<feature type="chain" id="PRO_5042883091" description="FAD-binding PCMH-type domain-containing protein" evidence="6">
    <location>
        <begin position="18"/>
        <end position="611"/>
    </location>
</feature>
<reference evidence="8 9" key="1">
    <citation type="submission" date="2021-02" db="EMBL/GenBank/DDBJ databases">
        <title>Genome assembly of Pseudopithomyces chartarum.</title>
        <authorList>
            <person name="Jauregui R."/>
            <person name="Singh J."/>
            <person name="Voisey C."/>
        </authorList>
    </citation>
    <scope>NUCLEOTIDE SEQUENCE [LARGE SCALE GENOMIC DNA]</scope>
    <source>
        <strain evidence="8 9">AGR01</strain>
    </source>
</reference>
<keyword evidence="5" id="KW-0560">Oxidoreductase</keyword>
<dbReference type="EMBL" id="WVTA01000014">
    <property type="protein sequence ID" value="KAK3202549.1"/>
    <property type="molecule type" value="Genomic_DNA"/>
</dbReference>
<dbReference type="Gene3D" id="3.30.465.10">
    <property type="match status" value="1"/>
</dbReference>
<evidence type="ECO:0000256" key="3">
    <source>
        <dbReference type="ARBA" id="ARBA00022630"/>
    </source>
</evidence>
<keyword evidence="6" id="KW-0732">Signal</keyword>
<evidence type="ECO:0000256" key="2">
    <source>
        <dbReference type="ARBA" id="ARBA00005466"/>
    </source>
</evidence>
<feature type="signal peptide" evidence="6">
    <location>
        <begin position="1"/>
        <end position="17"/>
    </location>
</feature>
<dbReference type="Pfam" id="PF01565">
    <property type="entry name" value="FAD_binding_4"/>
    <property type="match status" value="1"/>
</dbReference>
<comment type="caution">
    <text evidence="8">The sequence shown here is derived from an EMBL/GenBank/DDBJ whole genome shotgun (WGS) entry which is preliminary data.</text>
</comment>
<dbReference type="InterPro" id="IPR036318">
    <property type="entry name" value="FAD-bd_PCMH-like_sf"/>
</dbReference>
<evidence type="ECO:0000256" key="5">
    <source>
        <dbReference type="ARBA" id="ARBA00023002"/>
    </source>
</evidence>
<dbReference type="AlphaFoldDB" id="A0AAN6RD01"/>
<accession>A0AAN6RD01</accession>
<keyword evidence="9" id="KW-1185">Reference proteome</keyword>
<dbReference type="InterPro" id="IPR050416">
    <property type="entry name" value="FAD-linked_Oxidoreductase"/>
</dbReference>
<dbReference type="InterPro" id="IPR012951">
    <property type="entry name" value="BBE"/>
</dbReference>
<keyword evidence="4" id="KW-0274">FAD</keyword>
<gene>
    <name evidence="8" type="ORF">GRF29_161g1588604</name>
</gene>
<evidence type="ECO:0000313" key="9">
    <source>
        <dbReference type="Proteomes" id="UP001280581"/>
    </source>
</evidence>
<sequence>MRASSCFAALFVGVASATDCKVTPSDPGWPSETAWAELNTTIAGSLIRTVPAASSCYSNSTHGSAVTCDEANKNWDDGMWHSQQPESIDYPLYANNSCLPDNAAGYSPGQSCSLGGYPTYIVNATEEQHVAVAMKWASERNIRIVVKGTGHDLNGRSSGAFSLSIWTRNLRNLSRDTAWTHTNSSSPQDVYIAGSGQQWGNILTHALSEGRIVTTGQDPSVGLGGYIQGGGHGPISSTYGLASAQVLQMRVATTSGEVLVANSAENQDLFWALRGGGAGQYGIVTEYVIKHYPVPSNVVSAVVQMRPYFATSESFEASWSAAATWLSLLPDLIDAGLAGAATVATGETAQKFFPDVLPLAPFKGVAFGQVFWAFNTTVEAFEALITPTISKLLAGHPTASSGNGMNSTLAITMTPPSSANYSDFYSSISGSDAAGGASLVSSRLLGRAELVHTPHDAVVAHLKTALGTKNITQGSFATIGLQGGPGVRNTPVDRRGALLPAWQDAYLHFIANNGDIDTTNKTPQAALEDAAVFYEERTEKMWREWNPEGGAYMNEANAFNAEFKHDFYGGNYQRLLDIKKKFDPQESLYVLSGVGSDGWDYNLDTGKLCRV</sequence>
<dbReference type="InterPro" id="IPR016166">
    <property type="entry name" value="FAD-bd_PCMH"/>
</dbReference>
<dbReference type="GO" id="GO:0016491">
    <property type="term" value="F:oxidoreductase activity"/>
    <property type="evidence" value="ECO:0007669"/>
    <property type="project" value="UniProtKB-KW"/>
</dbReference>
<comment type="similarity">
    <text evidence="2">Belongs to the oxygen-dependent FAD-linked oxidoreductase family.</text>
</comment>
<dbReference type="SUPFAM" id="SSF56176">
    <property type="entry name" value="FAD-binding/transporter-associated domain-like"/>
    <property type="match status" value="1"/>
</dbReference>
<evidence type="ECO:0000256" key="4">
    <source>
        <dbReference type="ARBA" id="ARBA00022827"/>
    </source>
</evidence>